<dbReference type="CDD" id="cd02856">
    <property type="entry name" value="E_set_GDE_Isoamylase_N"/>
    <property type="match status" value="1"/>
</dbReference>
<dbReference type="GO" id="GO:0004134">
    <property type="term" value="F:4-alpha-glucanotransferase activity"/>
    <property type="evidence" value="ECO:0007669"/>
    <property type="project" value="UniProtKB-EC"/>
</dbReference>
<dbReference type="EC" id="2.4.1.25" evidence="4 11"/>
<dbReference type="InterPro" id="IPR011837">
    <property type="entry name" value="Glycogen_debranch_GlgX"/>
</dbReference>
<comment type="similarity">
    <text evidence="3">Belongs to the glycosyl hydrolase 13 family.</text>
</comment>
<evidence type="ECO:0000256" key="5">
    <source>
        <dbReference type="ARBA" id="ARBA00020295"/>
    </source>
</evidence>
<dbReference type="Gene3D" id="3.20.20.80">
    <property type="entry name" value="Glycosidases"/>
    <property type="match status" value="2"/>
</dbReference>
<dbReference type="RefSeq" id="WP_111528733.1">
    <property type="nucleotide sequence ID" value="NZ_JBHRSG010000004.1"/>
</dbReference>
<dbReference type="GO" id="GO:0004135">
    <property type="term" value="F:amylo-alpha-1,6-glucosidase activity"/>
    <property type="evidence" value="ECO:0007669"/>
    <property type="project" value="InterPro"/>
</dbReference>
<dbReference type="GO" id="GO:0005980">
    <property type="term" value="P:glycogen catabolic process"/>
    <property type="evidence" value="ECO:0007669"/>
    <property type="project" value="InterPro"/>
</dbReference>
<feature type="domain" description="Glycosyl hydrolase family 13 catalytic" evidence="13">
    <location>
        <begin position="149"/>
        <end position="555"/>
    </location>
</feature>
<evidence type="ECO:0000256" key="10">
    <source>
        <dbReference type="ARBA" id="ARBA00031501"/>
    </source>
</evidence>
<dbReference type="Gene3D" id="2.60.40.10">
    <property type="entry name" value="Immunoglobulins"/>
    <property type="match status" value="1"/>
</dbReference>
<proteinExistence type="inferred from homology"/>
<keyword evidence="8 11" id="KW-0119">Carbohydrate metabolism</keyword>
<protein>
    <recommendedName>
        <fullName evidence="5 11">4-alpha-glucanotransferase</fullName>
        <ecNumber evidence="4 11">2.4.1.25</ecNumber>
    </recommendedName>
    <alternativeName>
        <fullName evidence="9 11">Amylomaltase</fullName>
    </alternativeName>
    <alternativeName>
        <fullName evidence="10 11">Disproportionating enzyme</fullName>
    </alternativeName>
</protein>
<organism evidence="14 15">
    <name type="scientific">Phenylobacterium soli</name>
    <dbReference type="NCBI Taxonomy" id="2170551"/>
    <lineage>
        <taxon>Bacteria</taxon>
        <taxon>Pseudomonadati</taxon>
        <taxon>Pseudomonadota</taxon>
        <taxon>Alphaproteobacteria</taxon>
        <taxon>Caulobacterales</taxon>
        <taxon>Caulobacteraceae</taxon>
        <taxon>Phenylobacterium</taxon>
    </lineage>
</organism>
<dbReference type="InterPro" id="IPR017853">
    <property type="entry name" value="GH"/>
</dbReference>
<name>A0A328AJ62_9CAUL</name>
<dbReference type="Gene3D" id="2.60.40.1180">
    <property type="entry name" value="Golgi alpha-mannosidase II"/>
    <property type="match status" value="1"/>
</dbReference>
<evidence type="ECO:0000256" key="4">
    <source>
        <dbReference type="ARBA" id="ARBA00012560"/>
    </source>
</evidence>
<dbReference type="NCBIfam" id="TIGR00217">
    <property type="entry name" value="malQ"/>
    <property type="match status" value="1"/>
</dbReference>
<accession>A0A328AJ62</accession>
<comment type="caution">
    <text evidence="14">The sequence shown here is derived from an EMBL/GenBank/DDBJ whole genome shotgun (WGS) entry which is preliminary data.</text>
</comment>
<dbReference type="InterPro" id="IPR013783">
    <property type="entry name" value="Ig-like_fold"/>
</dbReference>
<dbReference type="InterPro" id="IPR014756">
    <property type="entry name" value="Ig_E-set"/>
</dbReference>
<dbReference type="InterPro" id="IPR013780">
    <property type="entry name" value="Glyco_hydro_b"/>
</dbReference>
<evidence type="ECO:0000256" key="1">
    <source>
        <dbReference type="ARBA" id="ARBA00000439"/>
    </source>
</evidence>
<dbReference type="CDD" id="cd11326">
    <property type="entry name" value="AmyAc_Glg_debranch"/>
    <property type="match status" value="1"/>
</dbReference>
<dbReference type="SUPFAM" id="SSF51011">
    <property type="entry name" value="Glycosyl hydrolase domain"/>
    <property type="match status" value="1"/>
</dbReference>
<dbReference type="SUPFAM" id="SSF81296">
    <property type="entry name" value="E set domains"/>
    <property type="match status" value="1"/>
</dbReference>
<feature type="compositionally biased region" description="Basic and acidic residues" evidence="12">
    <location>
        <begin position="1336"/>
        <end position="1350"/>
    </location>
</feature>
<keyword evidence="7 11" id="KW-0808">Transferase</keyword>
<dbReference type="InterPro" id="IPR044505">
    <property type="entry name" value="GlgX_Isoamylase_N_E_set"/>
</dbReference>
<dbReference type="SMART" id="SM00642">
    <property type="entry name" value="Aamy"/>
    <property type="match status" value="1"/>
</dbReference>
<comment type="similarity">
    <text evidence="2 11">Belongs to the disproportionating enzyme family.</text>
</comment>
<keyword evidence="15" id="KW-1185">Reference proteome</keyword>
<gene>
    <name evidence="14" type="ORF">DJ017_10815</name>
</gene>
<dbReference type="InterPro" id="IPR003385">
    <property type="entry name" value="Glyco_hydro_77"/>
</dbReference>
<feature type="compositionally biased region" description="Basic and acidic residues" evidence="12">
    <location>
        <begin position="460"/>
        <end position="470"/>
    </location>
</feature>
<sequence>MTVGRMSTGSPEPLGVTLTDEGVNIAVVSGTATAIDFCLFDGAGGEQRFRLPGRTGEVFHGHLSSVGEGARYGLRAHGPWDPANGLRFDPSKLLIDPHAVALDGPIRLHRTHLAPAGEGVDSGPHVPKAIVMRDAPAAAPPISVPWDRTVIYEAHVRGLTRLHPLVPDGQRGTFAGLSHPAVIDHLKLLGVTTLELLPVAAWADEPRLQALGLTNYWGYNPVAFCAPDPRLAPGGWPEVRAATEALAAAGIEVILDVVFNHTGEGDALGPTLSLRGLDNRGYYRLDPSDPAAYLNDAGTGNTLRCEAPQTVRLVLDALRTWVRRGGLAGFRFDLATVLGRRRDGFDPEAPLLTAILQDPELRGLKLIAEPWDIGPGGYQLGRFPAAFAEWNDRYRETVRRFWRGRGATLGELATRLAGSEDVFAARGRPSRSLNYVTAHDGFTLADLVSYASKHNLANGEDNRDGSDHEGSWNGGHEGPSGDPDLRARRLADQRALLATLLVSRGTPMLQMGAELGHSQGGNNNAYCQDNETSWVDWRSADLELAGYVGRLIDLRQRHPSLSADAFLHGEARDGPLPDVAWSDAEGAPLDAAGWEAPEAETLVVALARYAPGPDPDRVTVVIHRGEGERVVRVPHARDGHAWRIASDSADPARAETIGDRQVVVAARSVVLLEETAARRRRASADDAVVAQVASAAGIASVWQGLDGVARQVTPQSQRALLAAMGFAADTPDLAWDSLWRLEAPRRAILPACVVRRADEPVVVPVRAADPWLLVTDEAGGSWHVQARDGVAHLGLLAAGRYGLRSGGAAGRLIVVPTSAFEPASLAYGERLFGLSAQLYAVPEPGRSIGDLATLRALGRAAAGEGANLLAINPLHALFADDRTRVSPYHPSDRRFIDPLYIDVGPVAGAQAEALIDYAAVWTSKAAALQALPPLTPPEAQAFDAFQGERGPALRQFALFQTIAEQHPGQPWATWPEGLRSPSGAEVDSFARAHADRIAFHEQLQWRCDAQLAAAAIEAPGLGLCRDLAVGAAADGAEVWSGQERFALAASVGAPPDAFAPHGQVWALPPPIPHRWTAEGYEGFADLLRANMRHAGALRIDHVLGLRRLFWVPEGAEGADGAYVSYPFEDLLGVLALESARAECLVVGEDLGTVPDGLQHALSAAKVYGYSVMRFEREGQAFRVPVDYRPKALACATTHDLPPLAAWWSGEDLAERLALGLLPAAGLDEARAERRSDKAALLAALVEAGEAGDWSADSAWEPPLAAAIHGFLAASESQLVLVQLEDLAGDHLSQNVPGTDRERPNWRHRTSLGPSGLGGHAIARAVLARIRSLRPPVDLHQRRSPDSDTHLKRTSSPPRK</sequence>
<evidence type="ECO:0000256" key="3">
    <source>
        <dbReference type="ARBA" id="ARBA00008061"/>
    </source>
</evidence>
<evidence type="ECO:0000256" key="11">
    <source>
        <dbReference type="RuleBase" id="RU361207"/>
    </source>
</evidence>
<dbReference type="OrthoDB" id="3236218at2"/>
<dbReference type="Pfam" id="PF02446">
    <property type="entry name" value="Glyco_hydro_77"/>
    <property type="match status" value="1"/>
</dbReference>
<dbReference type="EMBL" id="QFYQ01000001">
    <property type="protein sequence ID" value="RAK54983.1"/>
    <property type="molecule type" value="Genomic_DNA"/>
</dbReference>
<comment type="catalytic activity">
    <reaction evidence="1 11">
        <text>Transfers a segment of a (1-&gt;4)-alpha-D-glucan to a new position in an acceptor, which may be glucose or a (1-&gt;4)-alpha-D-glucan.</text>
        <dbReference type="EC" id="2.4.1.25"/>
    </reaction>
</comment>
<keyword evidence="14" id="KW-0378">Hydrolase</keyword>
<evidence type="ECO:0000259" key="13">
    <source>
        <dbReference type="SMART" id="SM00642"/>
    </source>
</evidence>
<keyword evidence="14" id="KW-0326">Glycosidase</keyword>
<evidence type="ECO:0000256" key="2">
    <source>
        <dbReference type="ARBA" id="ARBA00005684"/>
    </source>
</evidence>
<evidence type="ECO:0000313" key="15">
    <source>
        <dbReference type="Proteomes" id="UP000249254"/>
    </source>
</evidence>
<keyword evidence="6 11" id="KW-0328">Glycosyltransferase</keyword>
<evidence type="ECO:0000256" key="8">
    <source>
        <dbReference type="ARBA" id="ARBA00023277"/>
    </source>
</evidence>
<dbReference type="Proteomes" id="UP000249254">
    <property type="component" value="Unassembled WGS sequence"/>
</dbReference>
<evidence type="ECO:0000313" key="14">
    <source>
        <dbReference type="EMBL" id="RAK54983.1"/>
    </source>
</evidence>
<dbReference type="PANTHER" id="PTHR43002">
    <property type="entry name" value="GLYCOGEN DEBRANCHING ENZYME"/>
    <property type="match status" value="1"/>
</dbReference>
<reference evidence="15" key="1">
    <citation type="submission" date="2018-05" db="EMBL/GenBank/DDBJ databases">
        <authorList>
            <person name="Li X."/>
        </authorList>
    </citation>
    <scope>NUCLEOTIDE SEQUENCE [LARGE SCALE GENOMIC DNA]</scope>
    <source>
        <strain evidence="15">LX32</strain>
    </source>
</reference>
<feature type="region of interest" description="Disordered" evidence="12">
    <location>
        <begin position="457"/>
        <end position="485"/>
    </location>
</feature>
<dbReference type="InterPro" id="IPR006047">
    <property type="entry name" value="GH13_cat_dom"/>
</dbReference>
<evidence type="ECO:0000256" key="9">
    <source>
        <dbReference type="ARBA" id="ARBA00031423"/>
    </source>
</evidence>
<feature type="region of interest" description="Disordered" evidence="12">
    <location>
        <begin position="1290"/>
        <end position="1316"/>
    </location>
</feature>
<dbReference type="SUPFAM" id="SSF51445">
    <property type="entry name" value="(Trans)glycosidases"/>
    <property type="match status" value="2"/>
</dbReference>
<evidence type="ECO:0000256" key="6">
    <source>
        <dbReference type="ARBA" id="ARBA00022676"/>
    </source>
</evidence>
<dbReference type="NCBIfam" id="TIGR02100">
    <property type="entry name" value="glgX_debranch"/>
    <property type="match status" value="1"/>
</dbReference>
<evidence type="ECO:0000256" key="7">
    <source>
        <dbReference type="ARBA" id="ARBA00022679"/>
    </source>
</evidence>
<feature type="region of interest" description="Disordered" evidence="12">
    <location>
        <begin position="1333"/>
        <end position="1359"/>
    </location>
</feature>
<evidence type="ECO:0000256" key="12">
    <source>
        <dbReference type="SAM" id="MobiDB-lite"/>
    </source>
</evidence>